<feature type="non-terminal residue" evidence="2">
    <location>
        <position position="1"/>
    </location>
</feature>
<organism evidence="2 3">
    <name type="scientific">Mucuna pruriens</name>
    <name type="common">Velvet bean</name>
    <name type="synonym">Dolichos pruriens</name>
    <dbReference type="NCBI Taxonomy" id="157652"/>
    <lineage>
        <taxon>Eukaryota</taxon>
        <taxon>Viridiplantae</taxon>
        <taxon>Streptophyta</taxon>
        <taxon>Embryophyta</taxon>
        <taxon>Tracheophyta</taxon>
        <taxon>Spermatophyta</taxon>
        <taxon>Magnoliopsida</taxon>
        <taxon>eudicotyledons</taxon>
        <taxon>Gunneridae</taxon>
        <taxon>Pentapetalae</taxon>
        <taxon>rosids</taxon>
        <taxon>fabids</taxon>
        <taxon>Fabales</taxon>
        <taxon>Fabaceae</taxon>
        <taxon>Papilionoideae</taxon>
        <taxon>50 kb inversion clade</taxon>
        <taxon>NPAAA clade</taxon>
        <taxon>indigoferoid/millettioid clade</taxon>
        <taxon>Phaseoleae</taxon>
        <taxon>Mucuna</taxon>
    </lineage>
</organism>
<name>A0A371GE15_MUCPR</name>
<proteinExistence type="predicted"/>
<accession>A0A371GE15</accession>
<keyword evidence="3" id="KW-1185">Reference proteome</keyword>
<sequence length="61" mass="7181">MNHPTGLHHLGNAPTKQSNHHKRYRYENGRSFRSIETNHQVKVLEYILVGIKTIVNFKKKN</sequence>
<comment type="caution">
    <text evidence="2">The sequence shown here is derived from an EMBL/GenBank/DDBJ whole genome shotgun (WGS) entry which is preliminary data.</text>
</comment>
<dbReference type="AlphaFoldDB" id="A0A371GE15"/>
<reference evidence="2" key="1">
    <citation type="submission" date="2018-05" db="EMBL/GenBank/DDBJ databases">
        <title>Draft genome of Mucuna pruriens seed.</title>
        <authorList>
            <person name="Nnadi N.E."/>
            <person name="Vos R."/>
            <person name="Hasami M.H."/>
            <person name="Devisetty U.K."/>
            <person name="Aguiy J.C."/>
        </authorList>
    </citation>
    <scope>NUCLEOTIDE SEQUENCE [LARGE SCALE GENOMIC DNA]</scope>
    <source>
        <strain evidence="2">JCA_2017</strain>
    </source>
</reference>
<dbReference type="EMBL" id="QJKJ01005832">
    <property type="protein sequence ID" value="RDX88828.1"/>
    <property type="molecule type" value="Genomic_DNA"/>
</dbReference>
<protein>
    <submittedName>
        <fullName evidence="2">Uncharacterized protein</fullName>
    </submittedName>
</protein>
<evidence type="ECO:0000313" key="2">
    <source>
        <dbReference type="EMBL" id="RDX88828.1"/>
    </source>
</evidence>
<gene>
    <name evidence="2" type="ORF">CR513_29526</name>
</gene>
<evidence type="ECO:0000256" key="1">
    <source>
        <dbReference type="SAM" id="MobiDB-lite"/>
    </source>
</evidence>
<dbReference type="Proteomes" id="UP000257109">
    <property type="component" value="Unassembled WGS sequence"/>
</dbReference>
<feature type="region of interest" description="Disordered" evidence="1">
    <location>
        <begin position="1"/>
        <end position="22"/>
    </location>
</feature>
<evidence type="ECO:0000313" key="3">
    <source>
        <dbReference type="Proteomes" id="UP000257109"/>
    </source>
</evidence>